<accession>A0ABS8T8S5</accession>
<sequence>MADQKPVKSTHDPYNESFQGILQSDDGDEKLSGLRRPVICLAKCAATQKFQISKYISR</sequence>
<feature type="region of interest" description="Disordered" evidence="1">
    <location>
        <begin position="1"/>
        <end position="28"/>
    </location>
</feature>
<protein>
    <submittedName>
        <fullName evidence="2">Uncharacterized protein</fullName>
    </submittedName>
</protein>
<dbReference type="Proteomes" id="UP000823775">
    <property type="component" value="Unassembled WGS sequence"/>
</dbReference>
<proteinExistence type="predicted"/>
<comment type="caution">
    <text evidence="2">The sequence shown here is derived from an EMBL/GenBank/DDBJ whole genome shotgun (WGS) entry which is preliminary data.</text>
</comment>
<keyword evidence="3" id="KW-1185">Reference proteome</keyword>
<organism evidence="2 3">
    <name type="scientific">Datura stramonium</name>
    <name type="common">Jimsonweed</name>
    <name type="synonym">Common thornapple</name>
    <dbReference type="NCBI Taxonomy" id="4076"/>
    <lineage>
        <taxon>Eukaryota</taxon>
        <taxon>Viridiplantae</taxon>
        <taxon>Streptophyta</taxon>
        <taxon>Embryophyta</taxon>
        <taxon>Tracheophyta</taxon>
        <taxon>Spermatophyta</taxon>
        <taxon>Magnoliopsida</taxon>
        <taxon>eudicotyledons</taxon>
        <taxon>Gunneridae</taxon>
        <taxon>Pentapetalae</taxon>
        <taxon>asterids</taxon>
        <taxon>lamiids</taxon>
        <taxon>Solanales</taxon>
        <taxon>Solanaceae</taxon>
        <taxon>Solanoideae</taxon>
        <taxon>Datureae</taxon>
        <taxon>Datura</taxon>
    </lineage>
</organism>
<evidence type="ECO:0000256" key="1">
    <source>
        <dbReference type="SAM" id="MobiDB-lite"/>
    </source>
</evidence>
<reference evidence="2 3" key="1">
    <citation type="journal article" date="2021" name="BMC Genomics">
        <title>Datura genome reveals duplications of psychoactive alkaloid biosynthetic genes and high mutation rate following tissue culture.</title>
        <authorList>
            <person name="Rajewski A."/>
            <person name="Carter-House D."/>
            <person name="Stajich J."/>
            <person name="Litt A."/>
        </authorList>
    </citation>
    <scope>NUCLEOTIDE SEQUENCE [LARGE SCALE GENOMIC DNA]</scope>
    <source>
        <strain evidence="2">AR-01</strain>
    </source>
</reference>
<evidence type="ECO:0000313" key="2">
    <source>
        <dbReference type="EMBL" id="MCD7467445.1"/>
    </source>
</evidence>
<name>A0ABS8T8S5_DATST</name>
<gene>
    <name evidence="2" type="ORF">HAX54_004887</name>
</gene>
<feature type="compositionally biased region" description="Basic and acidic residues" evidence="1">
    <location>
        <begin position="1"/>
        <end position="14"/>
    </location>
</feature>
<evidence type="ECO:0000313" key="3">
    <source>
        <dbReference type="Proteomes" id="UP000823775"/>
    </source>
</evidence>
<dbReference type="EMBL" id="JACEIK010001230">
    <property type="protein sequence ID" value="MCD7467445.1"/>
    <property type="molecule type" value="Genomic_DNA"/>
</dbReference>
<feature type="non-terminal residue" evidence="2">
    <location>
        <position position="58"/>
    </location>
</feature>